<name>A0ABP0XXX7_9ROSI</name>
<gene>
    <name evidence="1" type="ORF">CITCOLO1_LOCUS3433</name>
</gene>
<reference evidence="1 2" key="1">
    <citation type="submission" date="2024-03" db="EMBL/GenBank/DDBJ databases">
        <authorList>
            <person name="Gkanogiannis A."/>
            <person name="Becerra Lopez-Lavalle L."/>
        </authorList>
    </citation>
    <scope>NUCLEOTIDE SEQUENCE [LARGE SCALE GENOMIC DNA]</scope>
</reference>
<accession>A0ABP0XXX7</accession>
<proteinExistence type="predicted"/>
<organism evidence="1 2">
    <name type="scientific">Citrullus colocynthis</name>
    <name type="common">colocynth</name>
    <dbReference type="NCBI Taxonomy" id="252529"/>
    <lineage>
        <taxon>Eukaryota</taxon>
        <taxon>Viridiplantae</taxon>
        <taxon>Streptophyta</taxon>
        <taxon>Embryophyta</taxon>
        <taxon>Tracheophyta</taxon>
        <taxon>Spermatophyta</taxon>
        <taxon>Magnoliopsida</taxon>
        <taxon>eudicotyledons</taxon>
        <taxon>Gunneridae</taxon>
        <taxon>Pentapetalae</taxon>
        <taxon>rosids</taxon>
        <taxon>fabids</taxon>
        <taxon>Cucurbitales</taxon>
        <taxon>Cucurbitaceae</taxon>
        <taxon>Benincaseae</taxon>
        <taxon>Citrullus</taxon>
    </lineage>
</organism>
<dbReference type="EMBL" id="OZ021744">
    <property type="protein sequence ID" value="CAK9311766.1"/>
    <property type="molecule type" value="Genomic_DNA"/>
</dbReference>
<sequence>MGNCVVLPCVRSPQKNLRGLGKATDSATTVVESATECGNNFTSPTRTSLQVGECLKELENLLASSKIAYSDGGGARKVKIVVTKEQFELLLANAKKLQSRHRLLSYTVPRRGCQKWRPILSAIAEEEDF</sequence>
<protein>
    <submittedName>
        <fullName evidence="1">Uncharacterized protein</fullName>
    </submittedName>
</protein>
<keyword evidence="2" id="KW-1185">Reference proteome</keyword>
<evidence type="ECO:0000313" key="2">
    <source>
        <dbReference type="Proteomes" id="UP001642487"/>
    </source>
</evidence>
<dbReference type="Proteomes" id="UP001642487">
    <property type="component" value="Chromosome 10"/>
</dbReference>
<evidence type="ECO:0000313" key="1">
    <source>
        <dbReference type="EMBL" id="CAK9311766.1"/>
    </source>
</evidence>